<accession>A0A074MZ28</accession>
<keyword evidence="4" id="KW-0804">Transcription</keyword>
<comment type="similarity">
    <text evidence="1">Belongs to the LysR transcriptional regulatory family.</text>
</comment>
<evidence type="ECO:0000259" key="5">
    <source>
        <dbReference type="PROSITE" id="PS50931"/>
    </source>
</evidence>
<dbReference type="GO" id="GO:0003700">
    <property type="term" value="F:DNA-binding transcription factor activity"/>
    <property type="evidence" value="ECO:0007669"/>
    <property type="project" value="InterPro"/>
</dbReference>
<dbReference type="InterPro" id="IPR036390">
    <property type="entry name" value="WH_DNA-bd_sf"/>
</dbReference>
<dbReference type="GO" id="GO:0005829">
    <property type="term" value="C:cytosol"/>
    <property type="evidence" value="ECO:0007669"/>
    <property type="project" value="TreeGrafter"/>
</dbReference>
<dbReference type="InterPro" id="IPR050950">
    <property type="entry name" value="HTH-type_LysR_regulators"/>
</dbReference>
<evidence type="ECO:0000313" key="7">
    <source>
        <dbReference type="Proteomes" id="UP000027866"/>
    </source>
</evidence>
<sequence>MELRQIRHFLEIVRCSSFGQAAERLHVTQPALSKSIRNLEHSLGVKLLERHPNGVVPTDYGELFLEYASLIAAEIDRAKAEIEQMKGTGRGVVRVGAGATILQYLIPQAVRAFMAQGTDSAVTFRQGLRDELIACLRRGEVDIIVGAIAPSGAEEDDEFRRERVLRDTIVVVASETHPLAHAQSVSIADIAGYRWVLPEGTENERDRLARVLRSEGFEQPDCVITTPSSNFMSTMLQGSDYLSYLPEALLNGEGNYAHLKRIAIERPIWDPVDVGVIYRRRGIMLRPVRRFINRLVEAGATIEQEMGTAEARA</sequence>
<evidence type="ECO:0000313" key="6">
    <source>
        <dbReference type="EMBL" id="KEO98669.1"/>
    </source>
</evidence>
<dbReference type="RefSeq" id="WP_051697549.1">
    <property type="nucleotide sequence ID" value="NZ_CP017057.1"/>
</dbReference>
<name>A0A074MZ28_9SPHN</name>
<evidence type="ECO:0000256" key="3">
    <source>
        <dbReference type="ARBA" id="ARBA00023125"/>
    </source>
</evidence>
<dbReference type="Pfam" id="PF00126">
    <property type="entry name" value="HTH_1"/>
    <property type="match status" value="1"/>
</dbReference>
<dbReference type="SUPFAM" id="SSF53850">
    <property type="entry name" value="Periplasmic binding protein-like II"/>
    <property type="match status" value="1"/>
</dbReference>
<dbReference type="SUPFAM" id="SSF46785">
    <property type="entry name" value="Winged helix' DNA-binding domain"/>
    <property type="match status" value="1"/>
</dbReference>
<dbReference type="EMBL" id="JMIX01000003">
    <property type="protein sequence ID" value="KEO98669.1"/>
    <property type="molecule type" value="Genomic_DNA"/>
</dbReference>
<organism evidence="6 7">
    <name type="scientific">Erythrobacter litoralis</name>
    <dbReference type="NCBI Taxonomy" id="39960"/>
    <lineage>
        <taxon>Bacteria</taxon>
        <taxon>Pseudomonadati</taxon>
        <taxon>Pseudomonadota</taxon>
        <taxon>Alphaproteobacteria</taxon>
        <taxon>Sphingomonadales</taxon>
        <taxon>Erythrobacteraceae</taxon>
        <taxon>Erythrobacter/Porphyrobacter group</taxon>
        <taxon>Erythrobacter</taxon>
    </lineage>
</organism>
<dbReference type="PRINTS" id="PR00039">
    <property type="entry name" value="HTHLYSR"/>
</dbReference>
<evidence type="ECO:0000256" key="2">
    <source>
        <dbReference type="ARBA" id="ARBA00023015"/>
    </source>
</evidence>
<dbReference type="GO" id="GO:0003677">
    <property type="term" value="F:DNA binding"/>
    <property type="evidence" value="ECO:0007669"/>
    <property type="project" value="UniProtKB-KW"/>
</dbReference>
<dbReference type="PANTHER" id="PTHR30419:SF8">
    <property type="entry name" value="NITROGEN ASSIMILATION TRANSCRIPTIONAL ACTIVATOR-RELATED"/>
    <property type="match status" value="1"/>
</dbReference>
<comment type="caution">
    <text evidence="6">The sequence shown here is derived from an EMBL/GenBank/DDBJ whole genome shotgun (WGS) entry which is preliminary data.</text>
</comment>
<keyword evidence="3" id="KW-0238">DNA-binding</keyword>
<reference evidence="6 7" key="1">
    <citation type="submission" date="2014-04" db="EMBL/GenBank/DDBJ databases">
        <title>A comprehensive comparison of genomes of Erythrobacter spp. Strains.</title>
        <authorList>
            <person name="Zheng Q."/>
        </authorList>
    </citation>
    <scope>NUCLEOTIDE SEQUENCE [LARGE SCALE GENOMIC DNA]</scope>
    <source>
        <strain evidence="6 7">DSM 8509</strain>
    </source>
</reference>
<dbReference type="PATRIC" id="fig|39960.10.peg.1940"/>
<dbReference type="InterPro" id="IPR036388">
    <property type="entry name" value="WH-like_DNA-bd_sf"/>
</dbReference>
<dbReference type="Gene3D" id="3.40.190.290">
    <property type="match status" value="1"/>
</dbReference>
<dbReference type="PANTHER" id="PTHR30419">
    <property type="entry name" value="HTH-TYPE TRANSCRIPTIONAL REGULATOR YBHD"/>
    <property type="match status" value="1"/>
</dbReference>
<dbReference type="AlphaFoldDB" id="A0A074MZ28"/>
<evidence type="ECO:0000256" key="4">
    <source>
        <dbReference type="ARBA" id="ARBA00023163"/>
    </source>
</evidence>
<dbReference type="Proteomes" id="UP000027866">
    <property type="component" value="Unassembled WGS sequence"/>
</dbReference>
<dbReference type="InterPro" id="IPR005119">
    <property type="entry name" value="LysR_subst-bd"/>
</dbReference>
<dbReference type="KEGG" id="elq:Ga0102493_112843"/>
<dbReference type="PROSITE" id="PS50931">
    <property type="entry name" value="HTH_LYSR"/>
    <property type="match status" value="1"/>
</dbReference>
<dbReference type="Pfam" id="PF03466">
    <property type="entry name" value="LysR_substrate"/>
    <property type="match status" value="1"/>
</dbReference>
<evidence type="ECO:0000256" key="1">
    <source>
        <dbReference type="ARBA" id="ARBA00009437"/>
    </source>
</evidence>
<protein>
    <recommendedName>
        <fullName evidence="5">HTH lysR-type domain-containing protein</fullName>
    </recommendedName>
</protein>
<dbReference type="InterPro" id="IPR000847">
    <property type="entry name" value="LysR_HTH_N"/>
</dbReference>
<gene>
    <name evidence="6" type="ORF">EH32_06075</name>
</gene>
<keyword evidence="7" id="KW-1185">Reference proteome</keyword>
<feature type="domain" description="HTH lysR-type" evidence="5">
    <location>
        <begin position="1"/>
        <end position="58"/>
    </location>
</feature>
<keyword evidence="2" id="KW-0805">Transcription regulation</keyword>
<dbReference type="FunFam" id="1.10.10.10:FF:000001">
    <property type="entry name" value="LysR family transcriptional regulator"/>
    <property type="match status" value="1"/>
</dbReference>
<dbReference type="Gene3D" id="1.10.10.10">
    <property type="entry name" value="Winged helix-like DNA-binding domain superfamily/Winged helix DNA-binding domain"/>
    <property type="match status" value="1"/>
</dbReference>
<proteinExistence type="inferred from homology"/>